<organism evidence="2 3">
    <name type="scientific">Polarella glacialis</name>
    <name type="common">Dinoflagellate</name>
    <dbReference type="NCBI Taxonomy" id="89957"/>
    <lineage>
        <taxon>Eukaryota</taxon>
        <taxon>Sar</taxon>
        <taxon>Alveolata</taxon>
        <taxon>Dinophyceae</taxon>
        <taxon>Suessiales</taxon>
        <taxon>Suessiaceae</taxon>
        <taxon>Polarella</taxon>
    </lineage>
</organism>
<protein>
    <submittedName>
        <fullName evidence="2">Uncharacterized protein</fullName>
    </submittedName>
</protein>
<feature type="region of interest" description="Disordered" evidence="1">
    <location>
        <begin position="167"/>
        <end position="202"/>
    </location>
</feature>
<reference evidence="2" key="1">
    <citation type="submission" date="2021-02" db="EMBL/GenBank/DDBJ databases">
        <authorList>
            <person name="Dougan E. K."/>
            <person name="Rhodes N."/>
            <person name="Thang M."/>
            <person name="Chan C."/>
        </authorList>
    </citation>
    <scope>NUCLEOTIDE SEQUENCE</scope>
</reference>
<feature type="region of interest" description="Disordered" evidence="1">
    <location>
        <begin position="1"/>
        <end position="22"/>
    </location>
</feature>
<sequence>MPLEKRWRPVAAPPSNGKTTVEDWKTHPRLQKHLQRFLDSPDPGRVLSKYSAQAQHLNPEKLLRIAVHVGAWVALLPLEQAALSPRGGEEDVSQPSPVQLLAQILRLRGRAKITDWLQGVLHLVALRLQDVRHNFQGEVARTWMELRRSMPKAIWRELRTQRPAMPVCGESKGQQQLAHQGSLLKRKPPPEQMEPAGLEQTEPDGARAVVEAESSMVQQSGGLASEEMLLESDFQLETSKLGNARAVRRFYRDGAAFSNSTLEERALHLDSLEERLVKAVASESWDQVCSLIREAASALAAPRQKAVLTEAAAPMPEDAQQRLQAHLQGKLRKLICKGLAFLDLTDAGTTSQLEPALTFMKLLIERFKVRGQLEEARPAKQWLRLQGILTSEVTTQAQANLGGLQLEGSSVGEVAQIAESKKTLTGPDKASVIGGDWKTHPRLQKHLQRFLDSPDPGRVLSRYSAQALSLNPEKLLRIAVHVGAWVALLPLEQATLSPIGREDGVIQPSPVQLLAQILRLRGRAKITDWLQGVLHLVALRLQDVRQNVQGEVARPWMALRHSMPKAIWRELRTQRPAIPVCGKSKGQQELEHQGSLLKRKTPPEQSELVVPNSAVEEQPDMLQQVGGPGTGALTASDFHFEISQFSNRKFVRRFYRDGAAFSNANLDERTLHVDCLEQRLVKAVFSESWDHVCSLIREAAAALASPRQKAALNEAPAPMLEDAQERLQANFQGRLRKLICKGLGYLDLSDAGTALQLEPALSFMKLLIERFEIRGQLEEARAAKQWLRLQGILIADASTKAEAILEISQPEESVKRSGVLKTTKDGVYTPGQNTQENPMVRNTGSDVVLTCNTCGVELRSSWVFDGTLKSSRGKLRTLVPSNGHTACGGRYISVTGVLIVRDFLGVCPHGSQRSRCVKCGGSEICIHKKRRNRCPLCKASLDSSLVEDSCRTDGSVTIGGENALSGKDRGSAKGGVYSPSVKVRSNPLVRNTGQDVILTCKKCRLELRSSWVFDYLGKARILVPRHGHSACGGKYVPTDAKFSVKQDNPTHLDICPHGSQRSLCVKCGGSGICVHRKRISACPHCLAAGYQKRKRKEKTHEGKATH</sequence>
<proteinExistence type="predicted"/>
<evidence type="ECO:0000313" key="3">
    <source>
        <dbReference type="Proteomes" id="UP000626109"/>
    </source>
</evidence>
<evidence type="ECO:0000313" key="2">
    <source>
        <dbReference type="EMBL" id="CAE8728434.1"/>
    </source>
</evidence>
<evidence type="ECO:0000256" key="1">
    <source>
        <dbReference type="SAM" id="MobiDB-lite"/>
    </source>
</evidence>
<dbReference type="EMBL" id="CAJNNW010035547">
    <property type="protein sequence ID" value="CAE8728434.1"/>
    <property type="molecule type" value="Genomic_DNA"/>
</dbReference>
<comment type="caution">
    <text evidence="2">The sequence shown here is derived from an EMBL/GenBank/DDBJ whole genome shotgun (WGS) entry which is preliminary data.</text>
</comment>
<dbReference type="AlphaFoldDB" id="A0A813LHS7"/>
<name>A0A813LHS7_POLGL</name>
<dbReference type="Proteomes" id="UP000626109">
    <property type="component" value="Unassembled WGS sequence"/>
</dbReference>
<gene>
    <name evidence="2" type="ORF">PGLA2088_LOCUS45131</name>
</gene>
<accession>A0A813LHS7</accession>